<evidence type="ECO:0000313" key="2">
    <source>
        <dbReference type="Proteomes" id="UP000054485"/>
    </source>
</evidence>
<name>A0A0D0C425_9AGAM</name>
<dbReference type="InParanoid" id="A0A0D0C425"/>
<dbReference type="EMBL" id="KN835132">
    <property type="protein sequence ID" value="KIK49538.1"/>
    <property type="molecule type" value="Genomic_DNA"/>
</dbReference>
<organism evidence="1 2">
    <name type="scientific">Suillus luteus UH-Slu-Lm8-n1</name>
    <dbReference type="NCBI Taxonomy" id="930992"/>
    <lineage>
        <taxon>Eukaryota</taxon>
        <taxon>Fungi</taxon>
        <taxon>Dikarya</taxon>
        <taxon>Basidiomycota</taxon>
        <taxon>Agaricomycotina</taxon>
        <taxon>Agaricomycetes</taxon>
        <taxon>Agaricomycetidae</taxon>
        <taxon>Boletales</taxon>
        <taxon>Suillineae</taxon>
        <taxon>Suillaceae</taxon>
        <taxon>Suillus</taxon>
    </lineage>
</organism>
<dbReference type="Proteomes" id="UP000054485">
    <property type="component" value="Unassembled WGS sequence"/>
</dbReference>
<reference evidence="1 2" key="1">
    <citation type="submission" date="2014-04" db="EMBL/GenBank/DDBJ databases">
        <authorList>
            <consortium name="DOE Joint Genome Institute"/>
            <person name="Kuo A."/>
            <person name="Ruytinx J."/>
            <person name="Rineau F."/>
            <person name="Colpaert J."/>
            <person name="Kohler A."/>
            <person name="Nagy L.G."/>
            <person name="Floudas D."/>
            <person name="Copeland A."/>
            <person name="Barry K.W."/>
            <person name="Cichocki N."/>
            <person name="Veneault-Fourrey C."/>
            <person name="LaButti K."/>
            <person name="Lindquist E.A."/>
            <person name="Lipzen A."/>
            <person name="Lundell T."/>
            <person name="Morin E."/>
            <person name="Murat C."/>
            <person name="Sun H."/>
            <person name="Tunlid A."/>
            <person name="Henrissat B."/>
            <person name="Grigoriev I.V."/>
            <person name="Hibbett D.S."/>
            <person name="Martin F."/>
            <person name="Nordberg H.P."/>
            <person name="Cantor M.N."/>
            <person name="Hua S.X."/>
        </authorList>
    </citation>
    <scope>NUCLEOTIDE SEQUENCE [LARGE SCALE GENOMIC DNA]</scope>
    <source>
        <strain evidence="1 2">UH-Slu-Lm8-n1</strain>
    </source>
</reference>
<evidence type="ECO:0000313" key="1">
    <source>
        <dbReference type="EMBL" id="KIK49538.1"/>
    </source>
</evidence>
<gene>
    <name evidence="1" type="ORF">CY34DRAFT_796966</name>
</gene>
<dbReference type="AlphaFoldDB" id="A0A0D0C425"/>
<reference evidence="2" key="2">
    <citation type="submission" date="2015-01" db="EMBL/GenBank/DDBJ databases">
        <title>Evolutionary Origins and Diversification of the Mycorrhizal Mutualists.</title>
        <authorList>
            <consortium name="DOE Joint Genome Institute"/>
            <consortium name="Mycorrhizal Genomics Consortium"/>
            <person name="Kohler A."/>
            <person name="Kuo A."/>
            <person name="Nagy L.G."/>
            <person name="Floudas D."/>
            <person name="Copeland A."/>
            <person name="Barry K.W."/>
            <person name="Cichocki N."/>
            <person name="Veneault-Fourrey C."/>
            <person name="LaButti K."/>
            <person name="Lindquist E.A."/>
            <person name="Lipzen A."/>
            <person name="Lundell T."/>
            <person name="Morin E."/>
            <person name="Murat C."/>
            <person name="Riley R."/>
            <person name="Ohm R."/>
            <person name="Sun H."/>
            <person name="Tunlid A."/>
            <person name="Henrissat B."/>
            <person name="Grigoriev I.V."/>
            <person name="Hibbett D.S."/>
            <person name="Martin F."/>
        </authorList>
    </citation>
    <scope>NUCLEOTIDE SEQUENCE [LARGE SCALE GENOMIC DNA]</scope>
    <source>
        <strain evidence="2">UH-Slu-Lm8-n1</strain>
    </source>
</reference>
<dbReference type="HOGENOM" id="CLU_2591353_0_0_1"/>
<proteinExistence type="predicted"/>
<sequence length="80" mass="9182">MVHAVLLGSYVLVIESLRHGQALSARSALALLMNLDQCGWNREVTIVTYRRKHLKARWRDRRYGQSGRLIGITIHLATNR</sequence>
<protein>
    <submittedName>
        <fullName evidence="1">Uncharacterized protein</fullName>
    </submittedName>
</protein>
<accession>A0A0D0C425</accession>
<keyword evidence="2" id="KW-1185">Reference proteome</keyword>